<protein>
    <submittedName>
        <fullName evidence="1">Uncharacterized protein</fullName>
    </submittedName>
</protein>
<name>A0A1H2TI50_9PSEU</name>
<evidence type="ECO:0000313" key="1">
    <source>
        <dbReference type="EMBL" id="SDW43518.1"/>
    </source>
</evidence>
<dbReference type="Proteomes" id="UP000199515">
    <property type="component" value="Unassembled WGS sequence"/>
</dbReference>
<gene>
    <name evidence="1" type="ORF">SAMN05421504_101571</name>
</gene>
<dbReference type="STRING" id="589385.SAMN05421504_101571"/>
<dbReference type="OrthoDB" id="581789at2"/>
<reference evidence="1 2" key="1">
    <citation type="submission" date="2016-10" db="EMBL/GenBank/DDBJ databases">
        <authorList>
            <person name="de Groot N.N."/>
        </authorList>
    </citation>
    <scope>NUCLEOTIDE SEQUENCE [LARGE SCALE GENOMIC DNA]</scope>
    <source>
        <strain evidence="1 2">CPCC 202699</strain>
    </source>
</reference>
<organism evidence="1 2">
    <name type="scientific">Amycolatopsis xylanica</name>
    <dbReference type="NCBI Taxonomy" id="589385"/>
    <lineage>
        <taxon>Bacteria</taxon>
        <taxon>Bacillati</taxon>
        <taxon>Actinomycetota</taxon>
        <taxon>Actinomycetes</taxon>
        <taxon>Pseudonocardiales</taxon>
        <taxon>Pseudonocardiaceae</taxon>
        <taxon>Amycolatopsis</taxon>
    </lineage>
</organism>
<proteinExistence type="predicted"/>
<evidence type="ECO:0000313" key="2">
    <source>
        <dbReference type="Proteomes" id="UP000199515"/>
    </source>
</evidence>
<dbReference type="RefSeq" id="WP_091286176.1">
    <property type="nucleotide sequence ID" value="NZ_FNON01000001.1"/>
</dbReference>
<accession>A0A1H2TI50</accession>
<sequence>MIEFQAVVSAYHSTPFRHWPVADQPPDDLIVLSGDLAEPEVGKAIAAIAEYNQREAGSPDAFSLLRALAGSERVVVSGGLRARDTTTGVTIEPGCCCGLEDWRDWFYLVHGAEPWLGHDPEPKLEFGPGVARLWPDADREATAPPLEIPLADLPARLAAIQRDLRDFVGLVRKWAEPYGPALAADLAAALDDQFHVSEPFA</sequence>
<keyword evidence="2" id="KW-1185">Reference proteome</keyword>
<dbReference type="EMBL" id="FNON01000001">
    <property type="protein sequence ID" value="SDW43518.1"/>
    <property type="molecule type" value="Genomic_DNA"/>
</dbReference>
<dbReference type="AlphaFoldDB" id="A0A1H2TI50"/>